<protein>
    <submittedName>
        <fullName evidence="2">Transposase</fullName>
    </submittedName>
</protein>
<name>A0AAJ6B9B4_9SPHI</name>
<feature type="domain" description="Transposase DDE" evidence="1">
    <location>
        <begin position="3"/>
        <end position="120"/>
    </location>
</feature>
<dbReference type="Proteomes" id="UP001214530">
    <property type="component" value="Chromosome"/>
</dbReference>
<dbReference type="AlphaFoldDB" id="A0AAJ6B9B4"/>
<gene>
    <name evidence="2" type="ORF">P0Y49_09645</name>
</gene>
<proteinExistence type="predicted"/>
<accession>A0AAJ6B9B4</accession>
<evidence type="ECO:0000313" key="3">
    <source>
        <dbReference type="Proteomes" id="UP001214530"/>
    </source>
</evidence>
<evidence type="ECO:0000259" key="1">
    <source>
        <dbReference type="Pfam" id="PF13751"/>
    </source>
</evidence>
<dbReference type="EMBL" id="CP119313">
    <property type="protein sequence ID" value="WEK21784.1"/>
    <property type="molecule type" value="Genomic_DNA"/>
</dbReference>
<dbReference type="Pfam" id="PF13751">
    <property type="entry name" value="DDE_Tnp_1_6"/>
    <property type="match status" value="1"/>
</dbReference>
<evidence type="ECO:0000313" key="2">
    <source>
        <dbReference type="EMBL" id="WEK21784.1"/>
    </source>
</evidence>
<dbReference type="PANTHER" id="PTHR33408">
    <property type="entry name" value="TRANSPOSASE"/>
    <property type="match status" value="1"/>
</dbReference>
<reference evidence="2" key="1">
    <citation type="submission" date="2023-03" db="EMBL/GenBank/DDBJ databases">
        <title>Andean soil-derived lignocellulolytic bacterial consortium as a source of novel taxa and putative plastic-active enzymes.</title>
        <authorList>
            <person name="Diaz-Garcia L."/>
            <person name="Chuvochina M."/>
            <person name="Feuerriegel G."/>
            <person name="Bunk B."/>
            <person name="Sproer C."/>
            <person name="Streit W.R."/>
            <person name="Rodriguez L.M."/>
            <person name="Overmann J."/>
            <person name="Jimenez D.J."/>
        </authorList>
    </citation>
    <scope>NUCLEOTIDE SEQUENCE</scope>
    <source>
        <strain evidence="2">MAG 3858</strain>
    </source>
</reference>
<dbReference type="InterPro" id="IPR025668">
    <property type="entry name" value="Tnp_DDE_dom"/>
</dbReference>
<dbReference type="PANTHER" id="PTHR33408:SF2">
    <property type="entry name" value="TRANSPOSASE DDE DOMAIN-CONTAINING PROTEIN"/>
    <property type="match status" value="1"/>
</dbReference>
<sequence>MYICPRGGSLTYSPPPTATGHKHVYKLSKLVCRECSMKNECPVMTVNGGVNNEIVGKHYYDRMQTRKAKILMKKRQSTVEPVIGTLVTYLGMKKVGCKKLVGVNKCLAVAATVYNLKKMLKYGSRKILNQAQVLEKNLEKSWITLLSLNQMVYPIYRTNIKSYN</sequence>
<organism evidence="2 3">
    <name type="scientific">Candidatus Pedobacter colombiensis</name>
    <dbReference type="NCBI Taxonomy" id="3121371"/>
    <lineage>
        <taxon>Bacteria</taxon>
        <taxon>Pseudomonadati</taxon>
        <taxon>Bacteroidota</taxon>
        <taxon>Sphingobacteriia</taxon>
        <taxon>Sphingobacteriales</taxon>
        <taxon>Sphingobacteriaceae</taxon>
        <taxon>Pedobacter</taxon>
    </lineage>
</organism>